<organism evidence="1 2">
    <name type="scientific">Panagrolaimus sp. JU765</name>
    <dbReference type="NCBI Taxonomy" id="591449"/>
    <lineage>
        <taxon>Eukaryota</taxon>
        <taxon>Metazoa</taxon>
        <taxon>Ecdysozoa</taxon>
        <taxon>Nematoda</taxon>
        <taxon>Chromadorea</taxon>
        <taxon>Rhabditida</taxon>
        <taxon>Tylenchina</taxon>
        <taxon>Panagrolaimomorpha</taxon>
        <taxon>Panagrolaimoidea</taxon>
        <taxon>Panagrolaimidae</taxon>
        <taxon>Panagrolaimus</taxon>
    </lineage>
</organism>
<dbReference type="WBParaSite" id="JU765_v2.g9013.t1">
    <property type="protein sequence ID" value="JU765_v2.g9013.t1"/>
    <property type="gene ID" value="JU765_v2.g9013"/>
</dbReference>
<dbReference type="Proteomes" id="UP000887576">
    <property type="component" value="Unplaced"/>
</dbReference>
<accession>A0AC34RPZ6</accession>
<sequence length="303" mass="35509">MHPLSKEACLFAVVRVTGLIDGMDVFFEIRSCKVVEHDCLFSKPVERNNFIRENLPQINFLNSDSVLKRRFYEICFPVIRRKLWLSSKKTGNLGKKPTTYLAKGIGLNHGLEDYYMNISTDDNIVFETKEWAGFADVTSDDVIHLNRHVVFNNTFLFARNCVLKMEDLAFVCNQKVQQIYFQNTNIYFSTILELLPNLNSIIYYDKLDDGWEKELWSRRDQLKYVRISPTKVTNFKILADLCRNGMVIQIDYDNHDVEFDMDELKEYFQTSETVLDGFPKPLFFIGNLTCYLKDSKMIELNNN</sequence>
<name>A0AC34RPZ6_9BILA</name>
<evidence type="ECO:0000313" key="2">
    <source>
        <dbReference type="WBParaSite" id="JU765_v2.g9013.t1"/>
    </source>
</evidence>
<proteinExistence type="predicted"/>
<evidence type="ECO:0000313" key="1">
    <source>
        <dbReference type="Proteomes" id="UP000887576"/>
    </source>
</evidence>
<reference evidence="2" key="1">
    <citation type="submission" date="2022-11" db="UniProtKB">
        <authorList>
            <consortium name="WormBaseParasite"/>
        </authorList>
    </citation>
    <scope>IDENTIFICATION</scope>
</reference>
<protein>
    <submittedName>
        <fullName evidence="2">DUF38 domain-containing protein</fullName>
    </submittedName>
</protein>